<dbReference type="KEGG" id="fcy:FRACYDRAFT_250798"/>
<evidence type="ECO:0000256" key="1">
    <source>
        <dbReference type="SAM" id="MobiDB-lite"/>
    </source>
</evidence>
<accession>A0A1E7EP98</accession>
<dbReference type="PANTHER" id="PTHR24330:SF19">
    <property type="entry name" value="MEDIATOR OF RNA POLYMERASE II TRANSCRIPTION SUBUNIT 29"/>
    <property type="match status" value="1"/>
</dbReference>
<dbReference type="OrthoDB" id="56986at2759"/>
<reference evidence="2 3" key="1">
    <citation type="submission" date="2016-09" db="EMBL/GenBank/DDBJ databases">
        <title>Extensive genetic diversity and differential bi-allelic expression allows diatom success in the polar Southern Ocean.</title>
        <authorList>
            <consortium name="DOE Joint Genome Institute"/>
            <person name="Mock T."/>
            <person name="Otillar R.P."/>
            <person name="Strauss J."/>
            <person name="Dupont C."/>
            <person name="Frickenhaus S."/>
            <person name="Maumus F."/>
            <person name="Mcmullan M."/>
            <person name="Sanges R."/>
            <person name="Schmutz J."/>
            <person name="Toseland A."/>
            <person name="Valas R."/>
            <person name="Veluchamy A."/>
            <person name="Ward B.J."/>
            <person name="Allen A."/>
            <person name="Barry K."/>
            <person name="Falciatore A."/>
            <person name="Ferrante M."/>
            <person name="Fortunato A.E."/>
            <person name="Gloeckner G."/>
            <person name="Gruber A."/>
            <person name="Hipkin R."/>
            <person name="Janech M."/>
            <person name="Kroth P."/>
            <person name="Leese F."/>
            <person name="Lindquist E."/>
            <person name="Lyon B.R."/>
            <person name="Martin J."/>
            <person name="Mayer C."/>
            <person name="Parker M."/>
            <person name="Quesneville H."/>
            <person name="Raymond J."/>
            <person name="Uhlig C."/>
            <person name="Valentin K.U."/>
            <person name="Worden A.Z."/>
            <person name="Armbrust E.V."/>
            <person name="Bowler C."/>
            <person name="Green B."/>
            <person name="Moulton V."/>
            <person name="Van Oosterhout C."/>
            <person name="Grigoriev I."/>
        </authorList>
    </citation>
    <scope>NUCLEOTIDE SEQUENCE [LARGE SCALE GENOMIC DNA]</scope>
    <source>
        <strain evidence="2 3">CCMP1102</strain>
    </source>
</reference>
<dbReference type="PANTHER" id="PTHR24330">
    <property type="entry name" value="HOMEOBOX PROTEIN BARH-LIKE"/>
    <property type="match status" value="1"/>
</dbReference>
<protein>
    <submittedName>
        <fullName evidence="2">Uncharacterized protein</fullName>
    </submittedName>
</protein>
<dbReference type="Proteomes" id="UP000095751">
    <property type="component" value="Unassembled WGS sequence"/>
</dbReference>
<dbReference type="EMBL" id="KV784384">
    <property type="protein sequence ID" value="OEU07771.1"/>
    <property type="molecule type" value="Genomic_DNA"/>
</dbReference>
<feature type="compositionally biased region" description="Low complexity" evidence="1">
    <location>
        <begin position="18"/>
        <end position="44"/>
    </location>
</feature>
<keyword evidence="3" id="KW-1185">Reference proteome</keyword>
<gene>
    <name evidence="2" type="ORF">FRACYDRAFT_250798</name>
</gene>
<evidence type="ECO:0000313" key="3">
    <source>
        <dbReference type="Proteomes" id="UP000095751"/>
    </source>
</evidence>
<proteinExistence type="predicted"/>
<dbReference type="InterPro" id="IPR052145">
    <property type="entry name" value="Mediator/Homeobox_domain"/>
</dbReference>
<dbReference type="AlphaFoldDB" id="A0A1E7EP98"/>
<feature type="region of interest" description="Disordered" evidence="1">
    <location>
        <begin position="16"/>
        <end position="65"/>
    </location>
</feature>
<feature type="compositionally biased region" description="Acidic residues" evidence="1">
    <location>
        <begin position="442"/>
        <end position="452"/>
    </location>
</feature>
<name>A0A1E7EP98_9STRA</name>
<dbReference type="InParanoid" id="A0A1E7EP98"/>
<sequence>MPTQDSSILCGFRMPLSQQQQQHQQQQQQQQQQTTTTTTPTPTQRRPRPSSWATKNASGFHGNTAPGRMRLLDRALFLLQIPPFIALLTKQQQQQQLSLSLLSRKLFAWQQDNKDDVGMRNNTSTTVNNGIVVDVDVAVVVVVVDVGIGDDPATTIEFATALEQQQQQQQQSGSMMTTRTPSSSSVLIIGTEVDADRLQHAEAVLYNSSSSSSSSCCNNNAKKDVLAKISLRLGTTDFCLPLLKYYQPEDELQIQHHQQQQQQNNEQIQQQQQQQRPQLLLLVRAMNVLRDYPVPDAIVALRKLYQQLSPGGIVVEGSADTEGRIVVALVLHKPQHEQEENDDEKEEEDEIYIAAVIFAADLEALELDPDYATSSPAKWFNRHNHLPRLYRSYCDTSECSCDEVPMWVAPMRSFLERWEDATTTATTTTTTTIIDATTTDTKDDEEEKEEEWTTTTTTKERFRNSVLTLKEVQEEEERSDTVVTDWVEEGIVVWVPGEKKLPLPDLEEWNYYRQRTVR</sequence>
<feature type="region of interest" description="Disordered" evidence="1">
    <location>
        <begin position="436"/>
        <end position="456"/>
    </location>
</feature>
<organism evidence="2 3">
    <name type="scientific">Fragilariopsis cylindrus CCMP1102</name>
    <dbReference type="NCBI Taxonomy" id="635003"/>
    <lineage>
        <taxon>Eukaryota</taxon>
        <taxon>Sar</taxon>
        <taxon>Stramenopiles</taxon>
        <taxon>Ochrophyta</taxon>
        <taxon>Bacillariophyta</taxon>
        <taxon>Bacillariophyceae</taxon>
        <taxon>Bacillariophycidae</taxon>
        <taxon>Bacillariales</taxon>
        <taxon>Bacillariaceae</taxon>
        <taxon>Fragilariopsis</taxon>
    </lineage>
</organism>
<evidence type="ECO:0000313" key="2">
    <source>
        <dbReference type="EMBL" id="OEU07771.1"/>
    </source>
</evidence>